<evidence type="ECO:0000313" key="2">
    <source>
        <dbReference type="Proteomes" id="UP001341281"/>
    </source>
</evidence>
<proteinExistence type="predicted"/>
<sequence length="127" mass="14536">MRRINLATHLFYPSTAAAEDAASRRDSAPAAALLPRGPRRGHYRPRRGRLRHLCIRHVHGHGTLPPFAGKAEHVPELNNNLWFGLAGYRSFHLCAADLSDIGSYSHRYWRRPPLLHAWLDLDMPDDW</sequence>
<accession>A0AAQ3UF87</accession>
<reference evidence="1 2" key="1">
    <citation type="submission" date="2024-02" db="EMBL/GenBank/DDBJ databases">
        <title>High-quality chromosome-scale genome assembly of Pensacola bahiagrass (Paspalum notatum Flugge var. saurae).</title>
        <authorList>
            <person name="Vega J.M."/>
            <person name="Podio M."/>
            <person name="Orjuela J."/>
            <person name="Siena L.A."/>
            <person name="Pessino S.C."/>
            <person name="Combes M.C."/>
            <person name="Mariac C."/>
            <person name="Albertini E."/>
            <person name="Pupilli F."/>
            <person name="Ortiz J.P.A."/>
            <person name="Leblanc O."/>
        </authorList>
    </citation>
    <scope>NUCLEOTIDE SEQUENCE [LARGE SCALE GENOMIC DNA]</scope>
    <source>
        <strain evidence="1">R1</strain>
        <tissue evidence="1">Leaf</tissue>
    </source>
</reference>
<keyword evidence="2" id="KW-1185">Reference proteome</keyword>
<evidence type="ECO:0000313" key="1">
    <source>
        <dbReference type="EMBL" id="WVZ91428.1"/>
    </source>
</evidence>
<dbReference type="AlphaFoldDB" id="A0AAQ3UF87"/>
<gene>
    <name evidence="1" type="ORF">U9M48_037598</name>
</gene>
<organism evidence="1 2">
    <name type="scientific">Paspalum notatum var. saurae</name>
    <dbReference type="NCBI Taxonomy" id="547442"/>
    <lineage>
        <taxon>Eukaryota</taxon>
        <taxon>Viridiplantae</taxon>
        <taxon>Streptophyta</taxon>
        <taxon>Embryophyta</taxon>
        <taxon>Tracheophyta</taxon>
        <taxon>Spermatophyta</taxon>
        <taxon>Magnoliopsida</taxon>
        <taxon>Liliopsida</taxon>
        <taxon>Poales</taxon>
        <taxon>Poaceae</taxon>
        <taxon>PACMAD clade</taxon>
        <taxon>Panicoideae</taxon>
        <taxon>Andropogonodae</taxon>
        <taxon>Paspaleae</taxon>
        <taxon>Paspalinae</taxon>
        <taxon>Paspalum</taxon>
    </lineage>
</organism>
<dbReference type="EMBL" id="CP144752">
    <property type="protein sequence ID" value="WVZ91428.1"/>
    <property type="molecule type" value="Genomic_DNA"/>
</dbReference>
<protein>
    <submittedName>
        <fullName evidence="1">Uncharacterized protein</fullName>
    </submittedName>
</protein>
<name>A0AAQ3UF87_PASNO</name>
<dbReference type="Pfam" id="PF07893">
    <property type="entry name" value="DUF1668"/>
    <property type="match status" value="1"/>
</dbReference>
<dbReference type="InterPro" id="IPR012871">
    <property type="entry name" value="DUF1668_ORYSA"/>
</dbReference>
<dbReference type="Proteomes" id="UP001341281">
    <property type="component" value="Chromosome 08"/>
</dbReference>